<dbReference type="Proteomes" id="UP000838763">
    <property type="component" value="Unassembled WGS sequence"/>
</dbReference>
<name>A0A9P1H285_9PEZI</name>
<keyword evidence="3" id="KW-1185">Reference proteome</keyword>
<dbReference type="EMBL" id="CALLCH030000011">
    <property type="protein sequence ID" value="CAI4214575.1"/>
    <property type="molecule type" value="Genomic_DNA"/>
</dbReference>
<evidence type="ECO:0000313" key="2">
    <source>
        <dbReference type="EMBL" id="CAI4214575.1"/>
    </source>
</evidence>
<feature type="compositionally biased region" description="Basic and acidic residues" evidence="1">
    <location>
        <begin position="123"/>
        <end position="134"/>
    </location>
</feature>
<evidence type="ECO:0000313" key="3">
    <source>
        <dbReference type="Proteomes" id="UP000838763"/>
    </source>
</evidence>
<proteinExistence type="predicted"/>
<feature type="compositionally biased region" description="Basic residues" evidence="1">
    <location>
        <begin position="110"/>
        <end position="122"/>
    </location>
</feature>
<protein>
    <submittedName>
        <fullName evidence="2">Uncharacterized protein</fullName>
    </submittedName>
</protein>
<feature type="compositionally biased region" description="Basic residues" evidence="1">
    <location>
        <begin position="80"/>
        <end position="101"/>
    </location>
</feature>
<dbReference type="AlphaFoldDB" id="A0A9P1H285"/>
<organism evidence="2 3">
    <name type="scientific">Parascedosporium putredinis</name>
    <dbReference type="NCBI Taxonomy" id="1442378"/>
    <lineage>
        <taxon>Eukaryota</taxon>
        <taxon>Fungi</taxon>
        <taxon>Dikarya</taxon>
        <taxon>Ascomycota</taxon>
        <taxon>Pezizomycotina</taxon>
        <taxon>Sordariomycetes</taxon>
        <taxon>Hypocreomycetidae</taxon>
        <taxon>Microascales</taxon>
        <taxon>Microascaceae</taxon>
        <taxon>Parascedosporium</taxon>
    </lineage>
</organism>
<gene>
    <name evidence="2" type="ORF">PPNO1_LOCUS4306</name>
</gene>
<evidence type="ECO:0000256" key="1">
    <source>
        <dbReference type="SAM" id="MobiDB-lite"/>
    </source>
</evidence>
<accession>A0A9P1H285</accession>
<reference evidence="2" key="1">
    <citation type="submission" date="2022-11" db="EMBL/GenBank/DDBJ databases">
        <authorList>
            <person name="Scott C."/>
            <person name="Bruce N."/>
        </authorList>
    </citation>
    <scope>NUCLEOTIDE SEQUENCE</scope>
</reference>
<comment type="caution">
    <text evidence="2">The sequence shown here is derived from an EMBL/GenBank/DDBJ whole genome shotgun (WGS) entry which is preliminary data.</text>
</comment>
<feature type="region of interest" description="Disordered" evidence="1">
    <location>
        <begin position="74"/>
        <end position="158"/>
    </location>
</feature>
<sequence>MTPVGFHHLVERHLVPRVLVGREPVLREQEIPTMPPVADVHLFPGAVLLSAATDKPMDENRSLHPRAAWFSRSATGINARRSRCATPPRRRRPRNPRRRRPAPVVPRGARQQRSRAQGRREKRGAAPEVREAREGGAPGSRGVVVGRGLQREGGGEEAVDADAGSLRVMWAGTFSRVWKAARGLG</sequence>